<dbReference type="Proteomes" id="UP000235786">
    <property type="component" value="Unassembled WGS sequence"/>
</dbReference>
<keyword evidence="3" id="KW-0805">Transcription regulation</keyword>
<dbReference type="InterPro" id="IPR001138">
    <property type="entry name" value="Zn2Cys6_DnaBD"/>
</dbReference>
<dbReference type="Pfam" id="PF00172">
    <property type="entry name" value="Zn_clus"/>
    <property type="match status" value="1"/>
</dbReference>
<feature type="domain" description="Zn(2)-C6 fungal-type" evidence="7">
    <location>
        <begin position="21"/>
        <end position="51"/>
    </location>
</feature>
<dbReference type="Gene3D" id="4.10.240.10">
    <property type="entry name" value="Zn(2)-C6 fungal-type DNA-binding domain"/>
    <property type="match status" value="1"/>
</dbReference>
<dbReference type="SMART" id="SM00066">
    <property type="entry name" value="GAL4"/>
    <property type="match status" value="1"/>
</dbReference>
<dbReference type="InterPro" id="IPR052360">
    <property type="entry name" value="Transcr_Regulatory_Proteins"/>
</dbReference>
<organism evidence="8 9">
    <name type="scientific">Hyaloscypha variabilis (strain UAMH 11265 / GT02V1 / F)</name>
    <name type="common">Meliniomyces variabilis</name>
    <dbReference type="NCBI Taxonomy" id="1149755"/>
    <lineage>
        <taxon>Eukaryota</taxon>
        <taxon>Fungi</taxon>
        <taxon>Dikarya</taxon>
        <taxon>Ascomycota</taxon>
        <taxon>Pezizomycotina</taxon>
        <taxon>Leotiomycetes</taxon>
        <taxon>Helotiales</taxon>
        <taxon>Hyaloscyphaceae</taxon>
        <taxon>Hyaloscypha</taxon>
        <taxon>Hyaloscypha variabilis</taxon>
    </lineage>
</organism>
<proteinExistence type="predicted"/>
<dbReference type="PANTHER" id="PTHR36206">
    <property type="entry name" value="ASPERCRYPTIN BIOSYNTHESIS CLUSTER-SPECIFIC TRANSCRIPTION REGULATOR ATNN-RELATED"/>
    <property type="match status" value="1"/>
</dbReference>
<keyword evidence="6" id="KW-0539">Nucleus</keyword>
<dbReference type="GO" id="GO:0003677">
    <property type="term" value="F:DNA binding"/>
    <property type="evidence" value="ECO:0007669"/>
    <property type="project" value="UniProtKB-KW"/>
</dbReference>
<dbReference type="PANTHER" id="PTHR36206:SF4">
    <property type="entry name" value="HYPOTHETICAL CONSERVED PROTEIN (EUROFUNG)-RELATED"/>
    <property type="match status" value="1"/>
</dbReference>
<evidence type="ECO:0000256" key="1">
    <source>
        <dbReference type="ARBA" id="ARBA00022723"/>
    </source>
</evidence>
<evidence type="ECO:0000259" key="7">
    <source>
        <dbReference type="PROSITE" id="PS50048"/>
    </source>
</evidence>
<keyword evidence="5" id="KW-0804">Transcription</keyword>
<dbReference type="Pfam" id="PF11951">
    <property type="entry name" value="Fungal_trans_2"/>
    <property type="match status" value="1"/>
</dbReference>
<keyword evidence="1" id="KW-0479">Metal-binding</keyword>
<gene>
    <name evidence="8" type="ORF">L207DRAFT_640614</name>
</gene>
<dbReference type="GO" id="GO:0000981">
    <property type="term" value="F:DNA-binding transcription factor activity, RNA polymerase II-specific"/>
    <property type="evidence" value="ECO:0007669"/>
    <property type="project" value="InterPro"/>
</dbReference>
<evidence type="ECO:0000256" key="5">
    <source>
        <dbReference type="ARBA" id="ARBA00023163"/>
    </source>
</evidence>
<evidence type="ECO:0000256" key="6">
    <source>
        <dbReference type="ARBA" id="ARBA00023242"/>
    </source>
</evidence>
<dbReference type="AlphaFoldDB" id="A0A2J6QZV0"/>
<dbReference type="GO" id="GO:0008270">
    <property type="term" value="F:zinc ion binding"/>
    <property type="evidence" value="ECO:0007669"/>
    <property type="project" value="InterPro"/>
</dbReference>
<keyword evidence="9" id="KW-1185">Reference proteome</keyword>
<evidence type="ECO:0000256" key="2">
    <source>
        <dbReference type="ARBA" id="ARBA00022833"/>
    </source>
</evidence>
<evidence type="ECO:0000256" key="4">
    <source>
        <dbReference type="ARBA" id="ARBA00023125"/>
    </source>
</evidence>
<dbReference type="PROSITE" id="PS50048">
    <property type="entry name" value="ZN2_CY6_FUNGAL_2"/>
    <property type="match status" value="1"/>
</dbReference>
<evidence type="ECO:0000256" key="3">
    <source>
        <dbReference type="ARBA" id="ARBA00023015"/>
    </source>
</evidence>
<evidence type="ECO:0000313" key="9">
    <source>
        <dbReference type="Proteomes" id="UP000235786"/>
    </source>
</evidence>
<evidence type="ECO:0000313" key="8">
    <source>
        <dbReference type="EMBL" id="PMD31806.1"/>
    </source>
</evidence>
<dbReference type="InterPro" id="IPR036864">
    <property type="entry name" value="Zn2-C6_fun-type_DNA-bd_sf"/>
</dbReference>
<keyword evidence="2" id="KW-0862">Zinc</keyword>
<sequence length="533" mass="60641">MNVPSEPAKQRRAGHAKRRTGCLVCKARKVKCDETHPQCNRCKALDFACKFPPPQPPKQAFLSNARSSILPVPIVPRLSSRVLTPNPSSSVPGNESERRYFQLFQDRLSSEFCGFFATPFWTQVILQECHHNPAVRHAIFALSALYKASESRTNTMPADDKHLDFALVQQSKAIGSFRKGFSEVEEYRQVRLALLASMLFGCFESFYGNWEAASLQISSGLRLVGQWRNALRSKGMPTSAREAIDPQLGVTLARLDLQIESYLALHPMNDNPVAELASIPLNHVYPSRFTKLAEAFPPALELSITGVRHTRNVYRAINTGSDLEALERERDCIQIFVRQWKKAFRPILVEREKGQYYGNRDSFGILQLYACVLGFEILLVSTLSKEETIHDSYTEQFRQIVSACRRLCEMERESDRRNRPGDYMKAQFGLGVIMSIYIVATRCREPSIRRDAIATLREWPSKNGIWDSLHIAQVAEWIMGIEEKAACRADTIPEEARVRMSSLKMITKREGIDVECLRGYVDQRVQRATIRFA</sequence>
<dbReference type="SUPFAM" id="SSF57701">
    <property type="entry name" value="Zn2/Cys6 DNA-binding domain"/>
    <property type="match status" value="1"/>
</dbReference>
<dbReference type="InterPro" id="IPR021858">
    <property type="entry name" value="Fun_TF"/>
</dbReference>
<dbReference type="CDD" id="cd00067">
    <property type="entry name" value="GAL4"/>
    <property type="match status" value="1"/>
</dbReference>
<dbReference type="OrthoDB" id="2593732at2759"/>
<keyword evidence="4" id="KW-0238">DNA-binding</keyword>
<name>A0A2J6QZV0_HYAVF</name>
<dbReference type="PROSITE" id="PS50890">
    <property type="entry name" value="PUA"/>
    <property type="match status" value="1"/>
</dbReference>
<protein>
    <recommendedName>
        <fullName evidence="7">Zn(2)-C6 fungal-type domain-containing protein</fullName>
    </recommendedName>
</protein>
<accession>A0A2J6QZV0</accession>
<reference evidence="8 9" key="1">
    <citation type="submission" date="2016-04" db="EMBL/GenBank/DDBJ databases">
        <title>A degradative enzymes factory behind the ericoid mycorrhizal symbiosis.</title>
        <authorList>
            <consortium name="DOE Joint Genome Institute"/>
            <person name="Martino E."/>
            <person name="Morin E."/>
            <person name="Grelet G."/>
            <person name="Kuo A."/>
            <person name="Kohler A."/>
            <person name="Daghino S."/>
            <person name="Barry K."/>
            <person name="Choi C."/>
            <person name="Cichocki N."/>
            <person name="Clum A."/>
            <person name="Copeland A."/>
            <person name="Hainaut M."/>
            <person name="Haridas S."/>
            <person name="Labutti K."/>
            <person name="Lindquist E."/>
            <person name="Lipzen A."/>
            <person name="Khouja H.-R."/>
            <person name="Murat C."/>
            <person name="Ohm R."/>
            <person name="Olson A."/>
            <person name="Spatafora J."/>
            <person name="Veneault-Fourrey C."/>
            <person name="Henrissat B."/>
            <person name="Grigoriev I."/>
            <person name="Martin F."/>
            <person name="Perotto S."/>
        </authorList>
    </citation>
    <scope>NUCLEOTIDE SEQUENCE [LARGE SCALE GENOMIC DNA]</scope>
    <source>
        <strain evidence="8 9">F</strain>
    </source>
</reference>
<dbReference type="EMBL" id="KZ613961">
    <property type="protein sequence ID" value="PMD31806.1"/>
    <property type="molecule type" value="Genomic_DNA"/>
</dbReference>
<dbReference type="PROSITE" id="PS00463">
    <property type="entry name" value="ZN2_CY6_FUNGAL_1"/>
    <property type="match status" value="1"/>
</dbReference>